<keyword evidence="5" id="KW-0121">Carboxypeptidase</keyword>
<feature type="active site" evidence="3">
    <location>
        <position position="90"/>
    </location>
</feature>
<sequence>MSVQTQHALVDFYQARLNDIVGLISTLANFETPTSEKQAVDALGAFLRQKLEALGAQITVFPRQAVGDIFLAKWNAQASGKPIVFLMHLDTVWQLGTLTARPVHIAGDRLIGPGTWDMKASIGVVLSAIEGLQARGEFPNRPIWALFTTDEETGSLHSWEIIEEVARQAGLCLVMEFAATNGGVKTWRKGIATYQVSVTGKASHAGNAPEKGINAVVELAHQTLRITALNRLDLGTSVSVTVVQGGTASNVIPERATAQVDVRFKTQAEAERVHQALMSLTPVLEGAKIEVIQRAQRPPMERDATMIQSYEQLRAIGAELGIDLPEEGSGGGSDGNITAALGIPTLDGLGPLGEGAHAAHEQVVISSIPARVALMDALMRQWRFAEQ</sequence>
<dbReference type="InterPro" id="IPR011650">
    <property type="entry name" value="Peptidase_M20_dimer"/>
</dbReference>
<comment type="caution">
    <text evidence="5">The sequence shown here is derived from an EMBL/GenBank/DDBJ whole genome shotgun (WGS) entry which is preliminary data.</text>
</comment>
<evidence type="ECO:0000313" key="6">
    <source>
        <dbReference type="Proteomes" id="UP000228921"/>
    </source>
</evidence>
<dbReference type="InterPro" id="IPR050072">
    <property type="entry name" value="Peptidase_M20A"/>
</dbReference>
<keyword evidence="2" id="KW-0378">Hydrolase</keyword>
<evidence type="ECO:0000313" key="5">
    <source>
        <dbReference type="EMBL" id="PJF31281.1"/>
    </source>
</evidence>
<dbReference type="SUPFAM" id="SSF55031">
    <property type="entry name" value="Bacterial exopeptidase dimerisation domain"/>
    <property type="match status" value="1"/>
</dbReference>
<dbReference type="SUPFAM" id="SSF53187">
    <property type="entry name" value="Zn-dependent exopeptidases"/>
    <property type="match status" value="1"/>
</dbReference>
<evidence type="ECO:0000256" key="3">
    <source>
        <dbReference type="PIRSR" id="PIRSR037238-1"/>
    </source>
</evidence>
<evidence type="ECO:0000256" key="1">
    <source>
        <dbReference type="ARBA" id="ARBA00022723"/>
    </source>
</evidence>
<evidence type="ECO:0000259" key="4">
    <source>
        <dbReference type="Pfam" id="PF07687"/>
    </source>
</evidence>
<reference evidence="5 6" key="1">
    <citation type="submission" date="2017-11" db="EMBL/GenBank/DDBJ databases">
        <title>Evolution of Phototrophy in the Chloroflexi Phylum Driven by Horizontal Gene Transfer.</title>
        <authorList>
            <person name="Ward L.M."/>
            <person name="Hemp J."/>
            <person name="Shih P.M."/>
            <person name="Mcglynn S.E."/>
            <person name="Fischer W."/>
        </authorList>
    </citation>
    <scope>NUCLEOTIDE SEQUENCE [LARGE SCALE GENOMIC DNA]</scope>
    <source>
        <strain evidence="5">CP2_2F</strain>
    </source>
</reference>
<protein>
    <submittedName>
        <fullName evidence="5">Carboxypeptidase</fullName>
    </submittedName>
</protein>
<keyword evidence="1" id="KW-0479">Metal-binding</keyword>
<dbReference type="InterPro" id="IPR002933">
    <property type="entry name" value="Peptidase_M20"/>
</dbReference>
<name>A0A2M8P153_9CHLR</name>
<dbReference type="InterPro" id="IPR017150">
    <property type="entry name" value="Pept_M20_glutamate_carboxypep"/>
</dbReference>
<dbReference type="Pfam" id="PF01546">
    <property type="entry name" value="Peptidase_M20"/>
    <property type="match status" value="1"/>
</dbReference>
<evidence type="ECO:0000256" key="2">
    <source>
        <dbReference type="ARBA" id="ARBA00022801"/>
    </source>
</evidence>
<feature type="domain" description="Peptidase M20 dimerisation" evidence="4">
    <location>
        <begin position="188"/>
        <end position="278"/>
    </location>
</feature>
<dbReference type="Gene3D" id="3.30.70.360">
    <property type="match status" value="1"/>
</dbReference>
<dbReference type="AlphaFoldDB" id="A0A2M8P153"/>
<dbReference type="Pfam" id="PF07687">
    <property type="entry name" value="M20_dimer"/>
    <property type="match status" value="1"/>
</dbReference>
<dbReference type="PANTHER" id="PTHR43808:SF9">
    <property type="entry name" value="BLL0789 PROTEIN"/>
    <property type="match status" value="1"/>
</dbReference>
<dbReference type="PIRSF" id="PIRSF037238">
    <property type="entry name" value="Carboxypeptidase_G2"/>
    <property type="match status" value="1"/>
</dbReference>
<dbReference type="EMBL" id="PGTK01000004">
    <property type="protein sequence ID" value="PJF31281.1"/>
    <property type="molecule type" value="Genomic_DNA"/>
</dbReference>
<dbReference type="InterPro" id="IPR036264">
    <property type="entry name" value="Bact_exopeptidase_dim_dom"/>
</dbReference>
<dbReference type="GO" id="GO:0046872">
    <property type="term" value="F:metal ion binding"/>
    <property type="evidence" value="ECO:0007669"/>
    <property type="project" value="UniProtKB-KW"/>
</dbReference>
<gene>
    <name evidence="5" type="ORF">CUN51_05295</name>
</gene>
<dbReference type="PANTHER" id="PTHR43808">
    <property type="entry name" value="ACETYLORNITHINE DEACETYLASE"/>
    <property type="match status" value="1"/>
</dbReference>
<feature type="active site" description="Proton acceptor" evidence="3">
    <location>
        <position position="151"/>
    </location>
</feature>
<dbReference type="Proteomes" id="UP000228921">
    <property type="component" value="Unassembled WGS sequence"/>
</dbReference>
<organism evidence="5 6">
    <name type="scientific">Candidatus Thermofonsia Clade 1 bacterium</name>
    <dbReference type="NCBI Taxonomy" id="2364210"/>
    <lineage>
        <taxon>Bacteria</taxon>
        <taxon>Bacillati</taxon>
        <taxon>Chloroflexota</taxon>
        <taxon>Candidatus Thermofontia</taxon>
        <taxon>Candidatus Thermofonsia Clade 1</taxon>
    </lineage>
</organism>
<proteinExistence type="predicted"/>
<dbReference type="CDD" id="cd03885">
    <property type="entry name" value="M20_CPDG2"/>
    <property type="match status" value="1"/>
</dbReference>
<accession>A0A2M8P153</accession>
<dbReference type="GO" id="GO:0004180">
    <property type="term" value="F:carboxypeptidase activity"/>
    <property type="evidence" value="ECO:0007669"/>
    <property type="project" value="UniProtKB-KW"/>
</dbReference>
<dbReference type="Gene3D" id="3.40.630.10">
    <property type="entry name" value="Zn peptidases"/>
    <property type="match status" value="1"/>
</dbReference>
<keyword evidence="5" id="KW-0645">Protease</keyword>